<dbReference type="WBParaSite" id="nRc.2.0.1.t28908-RA">
    <property type="protein sequence ID" value="nRc.2.0.1.t28908-RA"/>
    <property type="gene ID" value="nRc.2.0.1.g28908"/>
</dbReference>
<sequence length="176" mass="19983">MMSIGMTLMARFKSINAVDTTLPKDIKFYSLPKEIPTFEFNDTKNDPIGQKKEEYTCWDSCQGTSCSKQIIFKRNLPAMKYTITVNKNGKKMYCGNSATTFDTKYVSTRYKLLECSRHALVHRLGGIVAVNVLTVTSDAKAKRFRSPPEMPLTSFLTPMMELAHFTNPSCRKNNLN</sequence>
<protein>
    <submittedName>
        <fullName evidence="2">Uncharacterized protein</fullName>
    </submittedName>
</protein>
<proteinExistence type="predicted"/>
<evidence type="ECO:0000313" key="2">
    <source>
        <dbReference type="WBParaSite" id="nRc.2.0.1.t28908-RA"/>
    </source>
</evidence>
<organism evidence="1 2">
    <name type="scientific">Romanomermis culicivorax</name>
    <name type="common">Nematode worm</name>
    <dbReference type="NCBI Taxonomy" id="13658"/>
    <lineage>
        <taxon>Eukaryota</taxon>
        <taxon>Metazoa</taxon>
        <taxon>Ecdysozoa</taxon>
        <taxon>Nematoda</taxon>
        <taxon>Enoplea</taxon>
        <taxon>Dorylaimia</taxon>
        <taxon>Mermithida</taxon>
        <taxon>Mermithoidea</taxon>
        <taxon>Mermithidae</taxon>
        <taxon>Romanomermis</taxon>
    </lineage>
</organism>
<evidence type="ECO:0000313" key="1">
    <source>
        <dbReference type="Proteomes" id="UP000887565"/>
    </source>
</evidence>
<reference evidence="2" key="1">
    <citation type="submission" date="2022-11" db="UniProtKB">
        <authorList>
            <consortium name="WormBaseParasite"/>
        </authorList>
    </citation>
    <scope>IDENTIFICATION</scope>
</reference>
<name>A0A915JS29_ROMCU</name>
<dbReference type="Proteomes" id="UP000887565">
    <property type="component" value="Unplaced"/>
</dbReference>
<accession>A0A915JS29</accession>
<dbReference type="AlphaFoldDB" id="A0A915JS29"/>
<keyword evidence="1" id="KW-1185">Reference proteome</keyword>